<organism evidence="1 2">
    <name type="scientific">Peribacillus frigoritolerans</name>
    <dbReference type="NCBI Taxonomy" id="450367"/>
    <lineage>
        <taxon>Bacteria</taxon>
        <taxon>Bacillati</taxon>
        <taxon>Bacillota</taxon>
        <taxon>Bacilli</taxon>
        <taxon>Bacillales</taxon>
        <taxon>Bacillaceae</taxon>
        <taxon>Peribacillus</taxon>
    </lineage>
</organism>
<dbReference type="AlphaFoldDB" id="A0A941FGB8"/>
<evidence type="ECO:0000313" key="1">
    <source>
        <dbReference type="EMBL" id="MBR8644278.1"/>
    </source>
</evidence>
<comment type="caution">
    <text evidence="1">The sequence shown here is derived from an EMBL/GenBank/DDBJ whole genome shotgun (WGS) entry which is preliminary data.</text>
</comment>
<protein>
    <submittedName>
        <fullName evidence="1">Uncharacterized protein</fullName>
    </submittedName>
</protein>
<sequence length="54" mass="5459">MTHVQKAVLHVKTTITGELPAEALNVALAGIGPLPARKGALAGNGDLHAAQKAH</sequence>
<dbReference type="Proteomes" id="UP000680045">
    <property type="component" value="Unassembled WGS sequence"/>
</dbReference>
<dbReference type="EMBL" id="JAGTPW010000006">
    <property type="protein sequence ID" value="MBR8644278.1"/>
    <property type="molecule type" value="Genomic_DNA"/>
</dbReference>
<evidence type="ECO:0000313" key="2">
    <source>
        <dbReference type="Proteomes" id="UP000680045"/>
    </source>
</evidence>
<accession>A0A941FGB8</accession>
<name>A0A941FGB8_9BACI</name>
<gene>
    <name evidence="1" type="ORF">KEH51_05385</name>
</gene>
<proteinExistence type="predicted"/>
<reference evidence="1" key="1">
    <citation type="submission" date="2021-04" db="EMBL/GenBank/DDBJ databases">
        <title>Whole genome sequencing of Enterococci isolates from hospitalized patients.</title>
        <authorList>
            <person name="Ogoti B.M."/>
            <person name="Onyambu F.G."/>
        </authorList>
    </citation>
    <scope>NUCLEOTIDE SEQUENCE</scope>
    <source>
        <strain evidence="1">242</strain>
    </source>
</reference>